<evidence type="ECO:0008006" key="5">
    <source>
        <dbReference type="Google" id="ProtNLM"/>
    </source>
</evidence>
<protein>
    <recommendedName>
        <fullName evidence="5">SGNH hydrolase-type esterase domain-containing protein</fullName>
    </recommendedName>
</protein>
<accession>A0A0C3HEH1</accession>
<reference evidence="3 4" key="1">
    <citation type="submission" date="2014-04" db="EMBL/GenBank/DDBJ databases">
        <authorList>
            <consortium name="DOE Joint Genome Institute"/>
            <person name="Kuo A."/>
            <person name="Martino E."/>
            <person name="Perotto S."/>
            <person name="Kohler A."/>
            <person name="Nagy L.G."/>
            <person name="Floudas D."/>
            <person name="Copeland A."/>
            <person name="Barry K.W."/>
            <person name="Cichocki N."/>
            <person name="Veneault-Fourrey C."/>
            <person name="LaButti K."/>
            <person name="Lindquist E.A."/>
            <person name="Lipzen A."/>
            <person name="Lundell T."/>
            <person name="Morin E."/>
            <person name="Murat C."/>
            <person name="Sun H."/>
            <person name="Tunlid A."/>
            <person name="Henrissat B."/>
            <person name="Grigoriev I.V."/>
            <person name="Hibbett D.S."/>
            <person name="Martin F."/>
            <person name="Nordberg H.P."/>
            <person name="Cantor M.N."/>
            <person name="Hua S.X."/>
        </authorList>
    </citation>
    <scope>NUCLEOTIDE SEQUENCE [LARGE SCALE GENOMIC DNA]</scope>
    <source>
        <strain evidence="3 4">Zn</strain>
    </source>
</reference>
<keyword evidence="4" id="KW-1185">Reference proteome</keyword>
<dbReference type="GO" id="GO:0016788">
    <property type="term" value="F:hydrolase activity, acting on ester bonds"/>
    <property type="evidence" value="ECO:0007669"/>
    <property type="project" value="InterPro"/>
</dbReference>
<feature type="chain" id="PRO_5002165371" description="SGNH hydrolase-type esterase domain-containing protein" evidence="2">
    <location>
        <begin position="26"/>
        <end position="575"/>
    </location>
</feature>
<dbReference type="InterPro" id="IPR036514">
    <property type="entry name" value="SGNH_hydro_sf"/>
</dbReference>
<keyword evidence="2" id="KW-0732">Signal</keyword>
<gene>
    <name evidence="3" type="ORF">OIDMADRAFT_55277</name>
</gene>
<dbReference type="PANTHER" id="PTHR37981">
    <property type="entry name" value="LIPASE 2"/>
    <property type="match status" value="1"/>
</dbReference>
<reference evidence="4" key="2">
    <citation type="submission" date="2015-01" db="EMBL/GenBank/DDBJ databases">
        <title>Evolutionary Origins and Diversification of the Mycorrhizal Mutualists.</title>
        <authorList>
            <consortium name="DOE Joint Genome Institute"/>
            <consortium name="Mycorrhizal Genomics Consortium"/>
            <person name="Kohler A."/>
            <person name="Kuo A."/>
            <person name="Nagy L.G."/>
            <person name="Floudas D."/>
            <person name="Copeland A."/>
            <person name="Barry K.W."/>
            <person name="Cichocki N."/>
            <person name="Veneault-Fourrey C."/>
            <person name="LaButti K."/>
            <person name="Lindquist E.A."/>
            <person name="Lipzen A."/>
            <person name="Lundell T."/>
            <person name="Morin E."/>
            <person name="Murat C."/>
            <person name="Riley R."/>
            <person name="Ohm R."/>
            <person name="Sun H."/>
            <person name="Tunlid A."/>
            <person name="Henrissat B."/>
            <person name="Grigoriev I.V."/>
            <person name="Hibbett D.S."/>
            <person name="Martin F."/>
        </authorList>
    </citation>
    <scope>NUCLEOTIDE SEQUENCE [LARGE SCALE GENOMIC DNA]</scope>
    <source>
        <strain evidence="4">Zn</strain>
    </source>
</reference>
<dbReference type="GO" id="GO:0006629">
    <property type="term" value="P:lipid metabolic process"/>
    <property type="evidence" value="ECO:0007669"/>
    <property type="project" value="TreeGrafter"/>
</dbReference>
<dbReference type="PANTHER" id="PTHR37981:SF1">
    <property type="entry name" value="SGNH HYDROLASE-TYPE ESTERASE DOMAIN-CONTAINING PROTEIN"/>
    <property type="match status" value="1"/>
</dbReference>
<evidence type="ECO:0000256" key="2">
    <source>
        <dbReference type="SAM" id="SignalP"/>
    </source>
</evidence>
<dbReference type="SUPFAM" id="SSF52266">
    <property type="entry name" value="SGNH hydrolase"/>
    <property type="match status" value="1"/>
</dbReference>
<evidence type="ECO:0000313" key="4">
    <source>
        <dbReference type="Proteomes" id="UP000054321"/>
    </source>
</evidence>
<feature type="signal peptide" evidence="2">
    <location>
        <begin position="1"/>
        <end position="25"/>
    </location>
</feature>
<dbReference type="Proteomes" id="UP000054321">
    <property type="component" value="Unassembled WGS sequence"/>
</dbReference>
<dbReference type="InterPro" id="IPR037460">
    <property type="entry name" value="SEST-like"/>
</dbReference>
<dbReference type="AlphaFoldDB" id="A0A0C3HEH1"/>
<organism evidence="3 4">
    <name type="scientific">Oidiodendron maius (strain Zn)</name>
    <dbReference type="NCBI Taxonomy" id="913774"/>
    <lineage>
        <taxon>Eukaryota</taxon>
        <taxon>Fungi</taxon>
        <taxon>Dikarya</taxon>
        <taxon>Ascomycota</taxon>
        <taxon>Pezizomycotina</taxon>
        <taxon>Leotiomycetes</taxon>
        <taxon>Leotiomycetes incertae sedis</taxon>
        <taxon>Myxotrichaceae</taxon>
        <taxon>Oidiodendron</taxon>
    </lineage>
</organism>
<feature type="region of interest" description="Disordered" evidence="1">
    <location>
        <begin position="416"/>
        <end position="440"/>
    </location>
</feature>
<dbReference type="EMBL" id="KN832877">
    <property type="protein sequence ID" value="KIN00707.1"/>
    <property type="molecule type" value="Genomic_DNA"/>
</dbReference>
<dbReference type="Gene3D" id="3.40.50.1110">
    <property type="entry name" value="SGNH hydrolase"/>
    <property type="match status" value="1"/>
</dbReference>
<dbReference type="OrthoDB" id="3499752at2759"/>
<dbReference type="InParanoid" id="A0A0C3HEH1"/>
<evidence type="ECO:0000313" key="3">
    <source>
        <dbReference type="EMBL" id="KIN00707.1"/>
    </source>
</evidence>
<evidence type="ECO:0000256" key="1">
    <source>
        <dbReference type="SAM" id="MobiDB-lite"/>
    </source>
</evidence>
<name>A0A0C3HEH1_OIDMZ</name>
<proteinExistence type="predicted"/>
<dbReference type="HOGENOM" id="CLU_494468_0_0_1"/>
<feature type="compositionally biased region" description="Polar residues" evidence="1">
    <location>
        <begin position="422"/>
        <end position="439"/>
    </location>
</feature>
<sequence>MRYFLRGKGAGLALVTTILLHTATADPKANLPSHNARNLDGGIQLARSPPPAPSQSSVAASDAFEWGAIGDSWTSGVAYSAATVYSYTDLEYCYRTNQAWGARMEATTGWTVGSQKFHFAGCGGTLMNDIKRQMGKTGNSQLVIGTLGGNNGFFGDIARACIYQPDPGPWGPTYDEDPNGEGQCKKNLAKSREYIQLANGGLRDQFKSTLDDIFAFKQTNGQRVPRFDIYVSSYVQFFDATTDPCDEWTFGRWFSVAYPKLVKPLRAEMNELVQMFNDVQADVIKNYPKNLAYDYNVHYIPISDEFQGHRFCEANHSENDQWTSSDVWIWNLQWNDGDTGGKTQPSGAPNGPLPIMSLDTQNRTSLDNQLFTGSDVKALQSGFGWTARPFHPKPLGYQHMSDYFIQKLKDDKVPGVAGANAASPTTKGLPAKTTQSSPPTKAPAYATGSCCFHVDEYQNCNPMTNNLYANITLVDNNKNIIYQTPQKSLADGHLGDPINDGDHMTIQGPLPSPIAVTGEHENDYIQFSYGSLSWTSRDSRCSNGGWNPRDGPVCRGGRGFRPQSAENQIDCCFPC</sequence>